<protein>
    <recommendedName>
        <fullName evidence="3">TIGR00375 family protein</fullName>
    </recommendedName>
</protein>
<dbReference type="EMBL" id="BMIR01000006">
    <property type="protein sequence ID" value="GGE38015.1"/>
    <property type="molecule type" value="Genomic_DNA"/>
</dbReference>
<proteinExistence type="predicted"/>
<dbReference type="SUPFAM" id="SSF89550">
    <property type="entry name" value="PHP domain-like"/>
    <property type="match status" value="1"/>
</dbReference>
<name>A0A8J2VQF3_9BACL</name>
<dbReference type="InterPro" id="IPR016195">
    <property type="entry name" value="Pol/histidinol_Pase-like"/>
</dbReference>
<gene>
    <name evidence="1" type="primary">yqxK</name>
    <name evidence="1" type="ORF">GCM10011391_16030</name>
</gene>
<comment type="caution">
    <text evidence="1">The sequence shown here is derived from an EMBL/GenBank/DDBJ whole genome shotgun (WGS) entry which is preliminary data.</text>
</comment>
<organism evidence="1 2">
    <name type="scientific">Pullulanibacillus camelliae</name>
    <dbReference type="NCBI Taxonomy" id="1707096"/>
    <lineage>
        <taxon>Bacteria</taxon>
        <taxon>Bacillati</taxon>
        <taxon>Bacillota</taxon>
        <taxon>Bacilli</taxon>
        <taxon>Bacillales</taxon>
        <taxon>Sporolactobacillaceae</taxon>
        <taxon>Pullulanibacillus</taxon>
    </lineage>
</organism>
<evidence type="ECO:0000313" key="2">
    <source>
        <dbReference type="Proteomes" id="UP000628775"/>
    </source>
</evidence>
<dbReference type="PANTHER" id="PTHR40084:SF1">
    <property type="entry name" value="PHOSPHOTRANSFERASE"/>
    <property type="match status" value="1"/>
</dbReference>
<dbReference type="Proteomes" id="UP000628775">
    <property type="component" value="Unassembled WGS sequence"/>
</dbReference>
<evidence type="ECO:0008006" key="3">
    <source>
        <dbReference type="Google" id="ProtNLM"/>
    </source>
</evidence>
<accession>A0A8J2VQF3</accession>
<dbReference type="InterPro" id="IPR010994">
    <property type="entry name" value="RuvA_2-like"/>
</dbReference>
<dbReference type="SUPFAM" id="SSF47781">
    <property type="entry name" value="RuvA domain 2-like"/>
    <property type="match status" value="1"/>
</dbReference>
<reference evidence="1" key="2">
    <citation type="submission" date="2020-09" db="EMBL/GenBank/DDBJ databases">
        <authorList>
            <person name="Sun Q."/>
            <person name="Zhou Y."/>
        </authorList>
    </citation>
    <scope>NUCLEOTIDE SEQUENCE</scope>
    <source>
        <strain evidence="1">CGMCC 1.15371</strain>
    </source>
</reference>
<sequence length="328" mass="36608">MVADERVVELDDGGLRFGQVTLLLGSEIEVKDTRCQGPIHILAYLPTLKTMRQFSHWLGEHVTNNTLSTQRFFGYGTEIQNRVHDLGGLFIPAHVFTPFKSVYGVGVKQSISEILDPKQIDAVELGLSSDTEMADQLEELHQFTFVSNSDAHSLKKIGREYQTLALKAPSFNELKLGLKALKGRKVTANYGLNPRLGKYHRTRCATCLSIIESYEKGQRCMYCGYKRVVKGVKDRLQELADSSSRQEKRPPYIHQVPLEFIPTVGPRTIDKLIAHFGSEMAVMHQATPEALAHCVGEKIAQLIIAARSGRLQVEMGGAGQFGRVRVDK</sequence>
<dbReference type="Gene3D" id="3.20.20.140">
    <property type="entry name" value="Metal-dependent hydrolases"/>
    <property type="match status" value="1"/>
</dbReference>
<dbReference type="CDD" id="cd19067">
    <property type="entry name" value="PfuEndoQ-like"/>
    <property type="match status" value="1"/>
</dbReference>
<evidence type="ECO:0000313" key="1">
    <source>
        <dbReference type="EMBL" id="GGE38015.1"/>
    </source>
</evidence>
<dbReference type="PANTHER" id="PTHR40084">
    <property type="entry name" value="PHOSPHOHYDROLASE, PHP FAMILY"/>
    <property type="match status" value="1"/>
</dbReference>
<reference evidence="1" key="1">
    <citation type="journal article" date="2014" name="Int. J. Syst. Evol. Microbiol.">
        <title>Complete genome sequence of Corynebacterium casei LMG S-19264T (=DSM 44701T), isolated from a smear-ripened cheese.</title>
        <authorList>
            <consortium name="US DOE Joint Genome Institute (JGI-PGF)"/>
            <person name="Walter F."/>
            <person name="Albersmeier A."/>
            <person name="Kalinowski J."/>
            <person name="Ruckert C."/>
        </authorList>
    </citation>
    <scope>NUCLEOTIDE SEQUENCE</scope>
    <source>
        <strain evidence="1">CGMCC 1.15371</strain>
    </source>
</reference>
<keyword evidence="2" id="KW-1185">Reference proteome</keyword>
<dbReference type="Gene3D" id="1.10.150.20">
    <property type="entry name" value="5' to 3' exonuclease, C-terminal subdomain"/>
    <property type="match status" value="1"/>
</dbReference>
<dbReference type="AlphaFoldDB" id="A0A8J2VQF3"/>